<sequence length="194" mass="21111">CRDILKQPLHWQRSGRLSLSQISKHHCMVPPFLGNTYKVHIGKGDIMGKTTAHRKRTGTATYACRLWPGMWAQQSLPTQSCPGTSTSKALLTQSGPGMCSCSALPTQLDAGTCALQIPHPWRCHICPCQKRASSPDQLFISCPMATLHPNALSQLARRPETQHESSPGPQSSGRSAHSQGEVPAPPNNRSLDLM</sequence>
<evidence type="ECO:0000256" key="1">
    <source>
        <dbReference type="SAM" id="MobiDB-lite"/>
    </source>
</evidence>
<reference evidence="2" key="1">
    <citation type="submission" date="2023-03" db="EMBL/GenBank/DDBJ databases">
        <title>Electrophorus voltai genome.</title>
        <authorList>
            <person name="Bian C."/>
        </authorList>
    </citation>
    <scope>NUCLEOTIDE SEQUENCE</scope>
    <source>
        <strain evidence="2">CB-2022</strain>
        <tissue evidence="2">Muscle</tissue>
    </source>
</reference>
<name>A0AAD8ZTX8_9TELE</name>
<proteinExistence type="predicted"/>
<feature type="compositionally biased region" description="Polar residues" evidence="1">
    <location>
        <begin position="164"/>
        <end position="178"/>
    </location>
</feature>
<keyword evidence="3" id="KW-1185">Reference proteome</keyword>
<dbReference type="EMBL" id="JAROKS010000003">
    <property type="protein sequence ID" value="KAK1805289.1"/>
    <property type="molecule type" value="Genomic_DNA"/>
</dbReference>
<dbReference type="AlphaFoldDB" id="A0AAD8ZTX8"/>
<comment type="caution">
    <text evidence="2">The sequence shown here is derived from an EMBL/GenBank/DDBJ whole genome shotgun (WGS) entry which is preliminary data.</text>
</comment>
<protein>
    <submittedName>
        <fullName evidence="2">Uncharacterized protein</fullName>
    </submittedName>
</protein>
<feature type="region of interest" description="Disordered" evidence="1">
    <location>
        <begin position="156"/>
        <end position="194"/>
    </location>
</feature>
<accession>A0AAD8ZTX8</accession>
<feature type="non-terminal residue" evidence="2">
    <location>
        <position position="194"/>
    </location>
</feature>
<gene>
    <name evidence="2" type="ORF">P4O66_019624</name>
</gene>
<dbReference type="Proteomes" id="UP001239994">
    <property type="component" value="Unassembled WGS sequence"/>
</dbReference>
<evidence type="ECO:0000313" key="2">
    <source>
        <dbReference type="EMBL" id="KAK1805289.1"/>
    </source>
</evidence>
<organism evidence="2 3">
    <name type="scientific">Electrophorus voltai</name>
    <dbReference type="NCBI Taxonomy" id="2609070"/>
    <lineage>
        <taxon>Eukaryota</taxon>
        <taxon>Metazoa</taxon>
        <taxon>Chordata</taxon>
        <taxon>Craniata</taxon>
        <taxon>Vertebrata</taxon>
        <taxon>Euteleostomi</taxon>
        <taxon>Actinopterygii</taxon>
        <taxon>Neopterygii</taxon>
        <taxon>Teleostei</taxon>
        <taxon>Ostariophysi</taxon>
        <taxon>Gymnotiformes</taxon>
        <taxon>Gymnotoidei</taxon>
        <taxon>Gymnotidae</taxon>
        <taxon>Electrophorus</taxon>
    </lineage>
</organism>
<evidence type="ECO:0000313" key="3">
    <source>
        <dbReference type="Proteomes" id="UP001239994"/>
    </source>
</evidence>